<accession>A0A1G4K7D9</accession>
<keyword evidence="2" id="KW-1185">Reference proteome</keyword>
<sequence length="363" mass="42963">MPLHFSQLPSHRTYVLHWYRYTLRNVPKNVHSVHLQSRIKSITKITLFKHRHDKSSWSVYRLLRDMKTLNGLLLKSKTEKVWKLLTTYSQKTPRSRRKTSISTVTSEPPIQEPEVVRNAKILHDYILEKKRNYSLPNVVSDEYKSELLMPLALHEHFLAKLHRIEYKLALGPPKVSVNYTAAGKARIWFVRSALNRGVRQSKALGRLIRAEKRNGQKNLDYWDNCRSVSVWAWHEAAWEHLMETGTMLKGNPEQFLSTTNKNRGRDYGGTGPVDAKAIREWFDPINESLKRLNSQSIDKANYFEGYKHKSVLQSQRQYFTKKTEVMYLNRRRRYTRMLKEHLPYVTPFFKNQNLPDVMKSYKF</sequence>
<gene>
    <name evidence="1" type="ORF">LANO_0F03972G</name>
</gene>
<reference evidence="2" key="1">
    <citation type="submission" date="2016-03" db="EMBL/GenBank/DDBJ databases">
        <authorList>
            <person name="Devillers Hugo."/>
        </authorList>
    </citation>
    <scope>NUCLEOTIDE SEQUENCE [LARGE SCALE GENOMIC DNA]</scope>
</reference>
<name>A0A1G4K7D9_9SACH</name>
<dbReference type="Proteomes" id="UP000189911">
    <property type="component" value="Chromosome F"/>
</dbReference>
<dbReference type="OrthoDB" id="4065996at2759"/>
<proteinExistence type="predicted"/>
<dbReference type="EMBL" id="LT598452">
    <property type="protein sequence ID" value="SCU99846.1"/>
    <property type="molecule type" value="Genomic_DNA"/>
</dbReference>
<protein>
    <submittedName>
        <fullName evidence="1">LANO_0F03972g1_1</fullName>
    </submittedName>
</protein>
<dbReference type="AlphaFoldDB" id="A0A1G4K7D9"/>
<organism evidence="1 2">
    <name type="scientific">Lachancea nothofagi CBS 11611</name>
    <dbReference type="NCBI Taxonomy" id="1266666"/>
    <lineage>
        <taxon>Eukaryota</taxon>
        <taxon>Fungi</taxon>
        <taxon>Dikarya</taxon>
        <taxon>Ascomycota</taxon>
        <taxon>Saccharomycotina</taxon>
        <taxon>Saccharomycetes</taxon>
        <taxon>Saccharomycetales</taxon>
        <taxon>Saccharomycetaceae</taxon>
        <taxon>Lachancea</taxon>
    </lineage>
</organism>
<evidence type="ECO:0000313" key="2">
    <source>
        <dbReference type="Proteomes" id="UP000189911"/>
    </source>
</evidence>
<evidence type="ECO:0000313" key="1">
    <source>
        <dbReference type="EMBL" id="SCU99846.1"/>
    </source>
</evidence>